<evidence type="ECO:0000313" key="1">
    <source>
        <dbReference type="Proteomes" id="UP000036681"/>
    </source>
</evidence>
<dbReference type="AlphaFoldDB" id="A0A0M3IR37"/>
<proteinExistence type="predicted"/>
<sequence length="134" mass="14992">MAEYSSMDVCPIPLPPRCAPSGALSRVPTTTVNSPIPPEKAASSCPGHCFRKLQIVLIIDQKAAKNLRVREMACNDVQKVADSLNVNLTVSEFENKFSSFFYARFCKLRSDDHLNDSGSWTILITIIKKEYFIH</sequence>
<name>A0A0M3IR37_ASCLU</name>
<evidence type="ECO:0000313" key="2">
    <source>
        <dbReference type="WBParaSite" id="ALUE_0002121501-mRNA-1"/>
    </source>
</evidence>
<dbReference type="Proteomes" id="UP000036681">
    <property type="component" value="Unplaced"/>
</dbReference>
<organism evidence="1 2">
    <name type="scientific">Ascaris lumbricoides</name>
    <name type="common">Giant roundworm</name>
    <dbReference type="NCBI Taxonomy" id="6252"/>
    <lineage>
        <taxon>Eukaryota</taxon>
        <taxon>Metazoa</taxon>
        <taxon>Ecdysozoa</taxon>
        <taxon>Nematoda</taxon>
        <taxon>Chromadorea</taxon>
        <taxon>Rhabditida</taxon>
        <taxon>Spirurina</taxon>
        <taxon>Ascaridomorpha</taxon>
        <taxon>Ascaridoidea</taxon>
        <taxon>Ascarididae</taxon>
        <taxon>Ascaris</taxon>
    </lineage>
</organism>
<reference evidence="2" key="1">
    <citation type="submission" date="2017-02" db="UniProtKB">
        <authorList>
            <consortium name="WormBaseParasite"/>
        </authorList>
    </citation>
    <scope>IDENTIFICATION</scope>
</reference>
<keyword evidence="1" id="KW-1185">Reference proteome</keyword>
<dbReference type="WBParaSite" id="ALUE_0002121501-mRNA-1">
    <property type="protein sequence ID" value="ALUE_0002121501-mRNA-1"/>
    <property type="gene ID" value="ALUE_0002121501"/>
</dbReference>
<protein>
    <submittedName>
        <fullName evidence="2">FERM domain-containing protein</fullName>
    </submittedName>
</protein>
<accession>A0A0M3IR37</accession>